<sequence length="555" mass="62637">MEIVKGEAQFKKALQLIGAARTVYFDTETTGLKPFKGDRLCGVGVGISLDQCWYFPFRHEGEFYEGGNFSIEELKELITVLGKVPVLVGFNMKFDLEILYQDGYWPVEEQQLVDVIIMSRLCVPEPHPLGGLKLETMEERFLGPGEGAYNGKLVDWLKAHKLWKSKKEAYYHQAPIEVLGLYCCKDVLGTMRLKRVLQQEIADTEQVKVWQTEVYTTKVWFEMEVRGTHTDRQYCEEAIAKVDVRAEEIEKELFTLVGKPFNINSSDQITLALNGVGIYSPVKTDGGKKGVKKQSWGKEALAAMGGDAAHPAIKLIREFKSWGTLKGTYLEVFRDAGEALHCTFKPWGAVTGRISCTDPNLQNVPRVARGTAEQGDAVMQHQGLLTSLVGEEVATRFTVVDVSYDVGEWDEQDGKMVAARRALIPRSGYELLVFDYKQMEMLVFLCYTGNKALLKRVEEGYLRGEPIDFHDIVAEEVWGGLDSPEFKAFRQLAKGLNFGLIFGMGDKSLAVVLKTTVERTAEYRQQYFDRMPGSREFIDRVSQTAESRGYVSNFF</sequence>
<proteinExistence type="predicted"/>
<dbReference type="PANTHER" id="PTHR10133">
    <property type="entry name" value="DNA POLYMERASE I"/>
    <property type="match status" value="1"/>
</dbReference>
<feature type="domain" description="DNA-directed DNA polymerase family A palm" evidence="3">
    <location>
        <begin position="414"/>
        <end position="555"/>
    </location>
</feature>
<keyword evidence="1" id="KW-0235">DNA replication</keyword>
<feature type="domain" description="3'-5' exonuclease" evidence="2">
    <location>
        <begin position="1"/>
        <end position="202"/>
    </location>
</feature>
<dbReference type="AlphaFoldDB" id="A0A0F9F6X0"/>
<accession>A0A0F9F6X0</accession>
<evidence type="ECO:0000259" key="2">
    <source>
        <dbReference type="SMART" id="SM00474"/>
    </source>
</evidence>
<evidence type="ECO:0000256" key="1">
    <source>
        <dbReference type="ARBA" id="ARBA00022705"/>
    </source>
</evidence>
<evidence type="ECO:0000313" key="4">
    <source>
        <dbReference type="EMBL" id="KKL53000.1"/>
    </source>
</evidence>
<dbReference type="SUPFAM" id="SSF56672">
    <property type="entry name" value="DNA/RNA polymerases"/>
    <property type="match status" value="1"/>
</dbReference>
<dbReference type="GO" id="GO:0006302">
    <property type="term" value="P:double-strand break repair"/>
    <property type="evidence" value="ECO:0007669"/>
    <property type="project" value="TreeGrafter"/>
</dbReference>
<dbReference type="SMART" id="SM00474">
    <property type="entry name" value="35EXOc"/>
    <property type="match status" value="1"/>
</dbReference>
<dbReference type="Gene3D" id="1.10.150.20">
    <property type="entry name" value="5' to 3' exonuclease, C-terminal subdomain"/>
    <property type="match status" value="1"/>
</dbReference>
<dbReference type="SMART" id="SM00482">
    <property type="entry name" value="POLAc"/>
    <property type="match status" value="1"/>
</dbReference>
<dbReference type="InterPro" id="IPR012337">
    <property type="entry name" value="RNaseH-like_sf"/>
</dbReference>
<dbReference type="Pfam" id="PF00476">
    <property type="entry name" value="DNA_pol_A"/>
    <property type="match status" value="1"/>
</dbReference>
<dbReference type="PANTHER" id="PTHR10133:SF27">
    <property type="entry name" value="DNA POLYMERASE NU"/>
    <property type="match status" value="1"/>
</dbReference>
<dbReference type="GO" id="GO:0003677">
    <property type="term" value="F:DNA binding"/>
    <property type="evidence" value="ECO:0007669"/>
    <property type="project" value="InterPro"/>
</dbReference>
<evidence type="ECO:0008006" key="5">
    <source>
        <dbReference type="Google" id="ProtNLM"/>
    </source>
</evidence>
<dbReference type="Gene3D" id="1.20.1060.10">
    <property type="entry name" value="Taq DNA Polymerase, Chain T, domain 4"/>
    <property type="match status" value="1"/>
</dbReference>
<dbReference type="InterPro" id="IPR002562">
    <property type="entry name" value="3'-5'_exonuclease_dom"/>
</dbReference>
<dbReference type="GO" id="GO:0003887">
    <property type="term" value="F:DNA-directed DNA polymerase activity"/>
    <property type="evidence" value="ECO:0007669"/>
    <property type="project" value="InterPro"/>
</dbReference>
<dbReference type="SUPFAM" id="SSF53098">
    <property type="entry name" value="Ribonuclease H-like"/>
    <property type="match status" value="1"/>
</dbReference>
<name>A0A0F9F6X0_9ZZZZ</name>
<dbReference type="EMBL" id="LAZR01031689">
    <property type="protein sequence ID" value="KKL53000.1"/>
    <property type="molecule type" value="Genomic_DNA"/>
</dbReference>
<comment type="caution">
    <text evidence="4">The sequence shown here is derived from an EMBL/GenBank/DDBJ whole genome shotgun (WGS) entry which is preliminary data.</text>
</comment>
<dbReference type="InterPro" id="IPR036397">
    <property type="entry name" value="RNaseH_sf"/>
</dbReference>
<dbReference type="GO" id="GO:0008408">
    <property type="term" value="F:3'-5' exonuclease activity"/>
    <property type="evidence" value="ECO:0007669"/>
    <property type="project" value="InterPro"/>
</dbReference>
<dbReference type="InterPro" id="IPR001098">
    <property type="entry name" value="DNA-dir_DNA_pol_A_palm_dom"/>
</dbReference>
<evidence type="ECO:0000259" key="3">
    <source>
        <dbReference type="SMART" id="SM00482"/>
    </source>
</evidence>
<dbReference type="InterPro" id="IPR002298">
    <property type="entry name" value="DNA_polymerase_A"/>
</dbReference>
<dbReference type="Gene3D" id="3.30.420.10">
    <property type="entry name" value="Ribonuclease H-like superfamily/Ribonuclease H"/>
    <property type="match status" value="1"/>
</dbReference>
<reference evidence="4" key="1">
    <citation type="journal article" date="2015" name="Nature">
        <title>Complex archaea that bridge the gap between prokaryotes and eukaryotes.</title>
        <authorList>
            <person name="Spang A."/>
            <person name="Saw J.H."/>
            <person name="Jorgensen S.L."/>
            <person name="Zaremba-Niedzwiedzka K."/>
            <person name="Martijn J."/>
            <person name="Lind A.E."/>
            <person name="van Eijk R."/>
            <person name="Schleper C."/>
            <person name="Guy L."/>
            <person name="Ettema T.J."/>
        </authorList>
    </citation>
    <scope>NUCLEOTIDE SEQUENCE</scope>
</reference>
<dbReference type="InterPro" id="IPR043502">
    <property type="entry name" value="DNA/RNA_pol_sf"/>
</dbReference>
<protein>
    <recommendedName>
        <fullName evidence="5">DNA-directed DNA polymerase family A palm domain-containing protein</fullName>
    </recommendedName>
</protein>
<gene>
    <name evidence="4" type="ORF">LCGC14_2279820</name>
</gene>
<organism evidence="4">
    <name type="scientific">marine sediment metagenome</name>
    <dbReference type="NCBI Taxonomy" id="412755"/>
    <lineage>
        <taxon>unclassified sequences</taxon>
        <taxon>metagenomes</taxon>
        <taxon>ecological metagenomes</taxon>
    </lineage>
</organism>
<dbReference type="Pfam" id="PF01612">
    <property type="entry name" value="DNA_pol_A_exo1"/>
    <property type="match status" value="1"/>
</dbReference>
<feature type="non-terminal residue" evidence="4">
    <location>
        <position position="555"/>
    </location>
</feature>
<dbReference type="Gene3D" id="3.30.70.370">
    <property type="match status" value="1"/>
</dbReference>
<dbReference type="GO" id="GO:0006261">
    <property type="term" value="P:DNA-templated DNA replication"/>
    <property type="evidence" value="ECO:0007669"/>
    <property type="project" value="InterPro"/>
</dbReference>